<dbReference type="AlphaFoldDB" id="A0A820C115"/>
<accession>A0A820C115</accession>
<protein>
    <submittedName>
        <fullName evidence="1">Uncharacterized protein</fullName>
    </submittedName>
</protein>
<name>A0A820C115_9BILA</name>
<dbReference type="EMBL" id="CAJOAY010009591">
    <property type="protein sequence ID" value="CAF4206795.1"/>
    <property type="molecule type" value="Genomic_DNA"/>
</dbReference>
<sequence length="76" mass="8424">DIHMSQVLEAYKMKRAIDKEKRLRLNTSYDGHITSSTPTSSIGAGDLSPLLSSYSPVMTGSLNENIDVQYYSKKLA</sequence>
<comment type="caution">
    <text evidence="1">The sequence shown here is derived from an EMBL/GenBank/DDBJ whole genome shotgun (WGS) entry which is preliminary data.</text>
</comment>
<evidence type="ECO:0000313" key="1">
    <source>
        <dbReference type="EMBL" id="CAF4206795.1"/>
    </source>
</evidence>
<reference evidence="1" key="1">
    <citation type="submission" date="2021-02" db="EMBL/GenBank/DDBJ databases">
        <authorList>
            <person name="Nowell W R."/>
        </authorList>
    </citation>
    <scope>NUCLEOTIDE SEQUENCE</scope>
</reference>
<organism evidence="1 2">
    <name type="scientific">Adineta steineri</name>
    <dbReference type="NCBI Taxonomy" id="433720"/>
    <lineage>
        <taxon>Eukaryota</taxon>
        <taxon>Metazoa</taxon>
        <taxon>Spiralia</taxon>
        <taxon>Gnathifera</taxon>
        <taxon>Rotifera</taxon>
        <taxon>Eurotatoria</taxon>
        <taxon>Bdelloidea</taxon>
        <taxon>Adinetida</taxon>
        <taxon>Adinetidae</taxon>
        <taxon>Adineta</taxon>
    </lineage>
</organism>
<evidence type="ECO:0000313" key="2">
    <source>
        <dbReference type="Proteomes" id="UP000663881"/>
    </source>
</evidence>
<dbReference type="Proteomes" id="UP000663881">
    <property type="component" value="Unassembled WGS sequence"/>
</dbReference>
<feature type="non-terminal residue" evidence="1">
    <location>
        <position position="1"/>
    </location>
</feature>
<gene>
    <name evidence="1" type="ORF">OKA104_LOCUS41297</name>
</gene>
<proteinExistence type="predicted"/>